<evidence type="ECO:0000256" key="1">
    <source>
        <dbReference type="ARBA" id="ARBA00011891"/>
    </source>
</evidence>
<proteinExistence type="predicted"/>
<dbReference type="OrthoDB" id="5273684at2759"/>
<organism evidence="3 4">
    <name type="scientific">Paramecium sonneborni</name>
    <dbReference type="NCBI Taxonomy" id="65129"/>
    <lineage>
        <taxon>Eukaryota</taxon>
        <taxon>Sar</taxon>
        <taxon>Alveolata</taxon>
        <taxon>Ciliophora</taxon>
        <taxon>Intramacronucleata</taxon>
        <taxon>Oligohymenophorea</taxon>
        <taxon>Peniculida</taxon>
        <taxon>Parameciidae</taxon>
        <taxon>Paramecium</taxon>
    </lineage>
</organism>
<evidence type="ECO:0000256" key="2">
    <source>
        <dbReference type="SAM" id="SignalP"/>
    </source>
</evidence>
<accession>A0A8S1KLG1</accession>
<dbReference type="AlphaFoldDB" id="A0A8S1KLG1"/>
<dbReference type="EMBL" id="CAJJDN010000009">
    <property type="protein sequence ID" value="CAD8055063.1"/>
    <property type="molecule type" value="Genomic_DNA"/>
</dbReference>
<keyword evidence="4" id="KW-1185">Reference proteome</keyword>
<keyword evidence="2" id="KW-0732">Signal</keyword>
<dbReference type="GO" id="GO:0017040">
    <property type="term" value="F:N-acylsphingosine amidohydrolase activity"/>
    <property type="evidence" value="ECO:0007669"/>
    <property type="project" value="UniProtKB-EC"/>
</dbReference>
<evidence type="ECO:0000313" key="3">
    <source>
        <dbReference type="EMBL" id="CAD8055063.1"/>
    </source>
</evidence>
<dbReference type="PANTHER" id="PTHR28583:SF1">
    <property type="entry name" value="ACID CERAMIDASE"/>
    <property type="match status" value="1"/>
</dbReference>
<reference evidence="3" key="1">
    <citation type="submission" date="2021-01" db="EMBL/GenBank/DDBJ databases">
        <authorList>
            <consortium name="Genoscope - CEA"/>
            <person name="William W."/>
        </authorList>
    </citation>
    <scope>NUCLEOTIDE SEQUENCE</scope>
</reference>
<evidence type="ECO:0000313" key="4">
    <source>
        <dbReference type="Proteomes" id="UP000692954"/>
    </source>
</evidence>
<feature type="signal peptide" evidence="2">
    <location>
        <begin position="1"/>
        <end position="15"/>
    </location>
</feature>
<gene>
    <name evidence="3" type="ORF">PSON_ATCC_30995.1.T0090038</name>
</gene>
<feature type="chain" id="PRO_5035748225" description="ceramidase" evidence="2">
    <location>
        <begin position="16"/>
        <end position="368"/>
    </location>
</feature>
<comment type="caution">
    <text evidence="3">The sequence shown here is derived from an EMBL/GenBank/DDBJ whole genome shotgun (WGS) entry which is preliminary data.</text>
</comment>
<sequence length="368" mass="42168">MKLIFILLVLATTYAYKIVPTLDVDLDGPAKQRFQPAVQLIMNTYGYDASFGTFFLYHNQTTFKHLTNKDYDVLATAVRTHWPQYAEELQGVVEAFNRSDVTFEYLSAWVYFHEIGHSLSVDIKECTAILFQTQQGIIHGRNMDQSPDAGRLLVIHFKFIKNGQYIGEAVDQYWFKTGFVTMFKYGVVSLQENWRYGHYLPLFMLLKKIAAGTTSLGWTFRHILDSDINNFDDAVTYLENVIVGCSQFNIVAGTGYNQGAIITRDPISTYPTLFFNNTGLGNDQFQYMVQTNYDHWHKDPKGDQRRTIAENLLANLTNTMLNELGVYSVINTYPIHNEGTFYTAIMNVATGRFNYFGQEGITPYNDLE</sequence>
<dbReference type="PANTHER" id="PTHR28583">
    <property type="entry name" value="ACID AMIDASE"/>
    <property type="match status" value="1"/>
</dbReference>
<dbReference type="Proteomes" id="UP000692954">
    <property type="component" value="Unassembled WGS sequence"/>
</dbReference>
<protein>
    <recommendedName>
        <fullName evidence="1">ceramidase</fullName>
        <ecNumber evidence="1">3.5.1.23</ecNumber>
    </recommendedName>
</protein>
<name>A0A8S1KLG1_9CILI</name>
<dbReference type="EC" id="3.5.1.23" evidence="1"/>